<organism evidence="1 2">
    <name type="scientific">Paraburkholderia steynii</name>
    <dbReference type="NCBI Taxonomy" id="1245441"/>
    <lineage>
        <taxon>Bacteria</taxon>
        <taxon>Pseudomonadati</taxon>
        <taxon>Pseudomonadota</taxon>
        <taxon>Betaproteobacteria</taxon>
        <taxon>Burkholderiales</taxon>
        <taxon>Burkholderiaceae</taxon>
        <taxon>Paraburkholderia</taxon>
    </lineage>
</organism>
<sequence length="236" mass="24002">MSNSTTNLDQIATNQASKEVIVNALFDAASQTMIYGRRASTSSGLTWGYYGGMYGANPIANGTLTLTASATNLIYCDNTTGAVGSTTGALPAGKTLLYTIVTGTTTVSSYTDNRSYAPFNLVGGAVPYDMLMYCPGLPANNAVMARIITPRAVTLPASLTGSYASADVAATASTSLNITRNGSVIGSVNFAAGAASGTFTFASQVVTAPGDILKIVNQATADATLSNISVTLVGSR</sequence>
<keyword evidence="2" id="KW-1185">Reference proteome</keyword>
<proteinExistence type="predicted"/>
<reference evidence="1 2" key="1">
    <citation type="submission" date="2017-02" db="EMBL/GenBank/DDBJ databases">
        <title>Paraburkholderia sophoroidis sp. nov. and Paraburkholderia steynii sp. nov. rhizobial symbionts of the fynbos legume Hypocalyptus sophoroides.</title>
        <authorList>
            <person name="Steenkamp E.T."/>
            <person name="Beukes C.W."/>
            <person name="Van Zyl E."/>
            <person name="Avontuur J."/>
            <person name="Chan W.Y."/>
            <person name="Hassen A."/>
            <person name="Palmer M."/>
            <person name="Mthombeni L."/>
            <person name="Phalane F."/>
            <person name="Sereme K."/>
            <person name="Venter S.N."/>
        </authorList>
    </citation>
    <scope>NUCLEOTIDE SEQUENCE [LARGE SCALE GENOMIC DNA]</scope>
    <source>
        <strain evidence="1 2">HC1.1ba</strain>
    </source>
</reference>
<gene>
    <name evidence="1" type="ORF">BZM27_12695</name>
</gene>
<comment type="caution">
    <text evidence="1">The sequence shown here is derived from an EMBL/GenBank/DDBJ whole genome shotgun (WGS) entry which is preliminary data.</text>
</comment>
<protein>
    <submittedName>
        <fullName evidence="1">Uncharacterized protein</fullName>
    </submittedName>
</protein>
<name>A0A4R0XHX9_9BURK</name>
<evidence type="ECO:0000313" key="1">
    <source>
        <dbReference type="EMBL" id="TCG08385.1"/>
    </source>
</evidence>
<evidence type="ECO:0000313" key="2">
    <source>
        <dbReference type="Proteomes" id="UP000294200"/>
    </source>
</evidence>
<dbReference type="AlphaFoldDB" id="A0A4R0XHX9"/>
<dbReference type="EMBL" id="MWML01000036">
    <property type="protein sequence ID" value="TCG08385.1"/>
    <property type="molecule type" value="Genomic_DNA"/>
</dbReference>
<accession>A0A4R0XHX9</accession>
<dbReference type="Proteomes" id="UP000294200">
    <property type="component" value="Unassembled WGS sequence"/>
</dbReference>